<dbReference type="EMBL" id="FQXT01000001">
    <property type="protein sequence ID" value="SHH55922.1"/>
    <property type="molecule type" value="Genomic_DNA"/>
</dbReference>
<protein>
    <recommendedName>
        <fullName evidence="7">DUF3823 domain-containing protein</fullName>
    </recommendedName>
</protein>
<evidence type="ECO:0000313" key="6">
    <source>
        <dbReference type="Proteomes" id="UP000290037"/>
    </source>
</evidence>
<feature type="domain" description="DUF3823" evidence="1">
    <location>
        <begin position="30"/>
        <end position="116"/>
    </location>
</feature>
<name>A0A1M5TYR0_9FLAO</name>
<evidence type="ECO:0000259" key="2">
    <source>
        <dbReference type="Pfam" id="PF18003"/>
    </source>
</evidence>
<accession>A0A1M5TYR0</accession>
<proteinExistence type="predicted"/>
<keyword evidence="6" id="KW-1185">Reference proteome</keyword>
<dbReference type="Pfam" id="PF12866">
    <property type="entry name" value="DUF3823"/>
    <property type="match status" value="1"/>
</dbReference>
<dbReference type="Pfam" id="PF18003">
    <property type="entry name" value="DUF3823_C"/>
    <property type="match status" value="1"/>
</dbReference>
<evidence type="ECO:0000313" key="4">
    <source>
        <dbReference type="EMBL" id="SHH55922.1"/>
    </source>
</evidence>
<dbReference type="AlphaFoldDB" id="A0A1M5TYR0"/>
<dbReference type="Proteomes" id="UP000184240">
    <property type="component" value="Unassembled WGS sequence"/>
</dbReference>
<feature type="domain" description="DUF3823" evidence="2">
    <location>
        <begin position="120"/>
        <end position="220"/>
    </location>
</feature>
<evidence type="ECO:0000313" key="5">
    <source>
        <dbReference type="Proteomes" id="UP000184240"/>
    </source>
</evidence>
<dbReference type="InterPro" id="IPR041186">
    <property type="entry name" value="DUF3823_C"/>
</dbReference>
<dbReference type="STRING" id="573501.SAMN04487999_0501"/>
<organism evidence="4 5">
    <name type="scientific">Leeuwenhoekiella palythoae</name>
    <dbReference type="NCBI Taxonomy" id="573501"/>
    <lineage>
        <taxon>Bacteria</taxon>
        <taxon>Pseudomonadati</taxon>
        <taxon>Bacteroidota</taxon>
        <taxon>Flavobacteriia</taxon>
        <taxon>Flavobacteriales</taxon>
        <taxon>Flavobacteriaceae</taxon>
        <taxon>Leeuwenhoekiella</taxon>
    </lineage>
</organism>
<reference evidence="5" key="2">
    <citation type="submission" date="2016-11" db="EMBL/GenBank/DDBJ databases">
        <authorList>
            <person name="Varghese N."/>
            <person name="Submissions S."/>
        </authorList>
    </citation>
    <scope>NUCLEOTIDE SEQUENCE [LARGE SCALE GENOMIC DNA]</scope>
    <source>
        <strain evidence="5">DSM 19859</strain>
    </source>
</reference>
<sequence>MRKTIIYSFIALSVVLTGCEKDNFDEPAAILEGQITYDGAPVSVRSNSAELELWQDGYALNEFIPVYIAQDGSYSVSLFDGAYKLVRKGGDPWQPQLTDTIVINVNGRTELDVPVTPYITLTDASYTVSGSSLSADFQINQVVSGSELQEVFVFMSNSVLLDRNINDYAEALPVEALSFGSPASVSVSIPEDLQNAEYVFVRIGARSSNSNELIYTQAEKIEL</sequence>
<dbReference type="PROSITE" id="PS51257">
    <property type="entry name" value="PROKAR_LIPOPROTEIN"/>
    <property type="match status" value="1"/>
</dbReference>
<evidence type="ECO:0008006" key="7">
    <source>
        <dbReference type="Google" id="ProtNLM"/>
    </source>
</evidence>
<dbReference type="Gene3D" id="2.60.40.1120">
    <property type="entry name" value="Carboxypeptidase-like, regulatory domain"/>
    <property type="match status" value="1"/>
</dbReference>
<dbReference type="Proteomes" id="UP000290037">
    <property type="component" value="Unassembled WGS sequence"/>
</dbReference>
<gene>
    <name evidence="3" type="ORF">DSM01_1972</name>
    <name evidence="4" type="ORF">SAMN04487999_0501</name>
</gene>
<evidence type="ECO:0000313" key="3">
    <source>
        <dbReference type="EMBL" id="RXG28513.1"/>
    </source>
</evidence>
<reference evidence="3 6" key="3">
    <citation type="submission" date="2018-07" db="EMBL/GenBank/DDBJ databases">
        <title>Leeuwenhoekiella genomics.</title>
        <authorList>
            <person name="Tahon G."/>
            <person name="Willems A."/>
        </authorList>
    </citation>
    <scope>NUCLEOTIDE SEQUENCE [LARGE SCALE GENOMIC DNA]</scope>
    <source>
        <strain evidence="3 6">LMG 24856</strain>
    </source>
</reference>
<dbReference type="Gene3D" id="2.60.40.2060">
    <property type="match status" value="1"/>
</dbReference>
<dbReference type="InterPro" id="IPR024278">
    <property type="entry name" value="DUF3823_N"/>
</dbReference>
<evidence type="ECO:0000259" key="1">
    <source>
        <dbReference type="Pfam" id="PF12866"/>
    </source>
</evidence>
<reference evidence="4" key="1">
    <citation type="submission" date="2016-11" db="EMBL/GenBank/DDBJ databases">
        <authorList>
            <person name="Jaros S."/>
            <person name="Januszkiewicz K."/>
            <person name="Wedrychowicz H."/>
        </authorList>
    </citation>
    <scope>NUCLEOTIDE SEQUENCE [LARGE SCALE GENOMIC DNA]</scope>
    <source>
        <strain evidence="4">DSM 19859</strain>
    </source>
</reference>
<dbReference type="RefSeq" id="WP_072980005.1">
    <property type="nucleotide sequence ID" value="NZ_FQXT01000001.1"/>
</dbReference>
<dbReference type="EMBL" id="QOVN01000004">
    <property type="protein sequence ID" value="RXG28513.1"/>
    <property type="molecule type" value="Genomic_DNA"/>
</dbReference>